<feature type="compositionally biased region" description="Polar residues" evidence="1">
    <location>
        <begin position="236"/>
        <end position="245"/>
    </location>
</feature>
<feature type="region of interest" description="Disordered" evidence="1">
    <location>
        <begin position="781"/>
        <end position="825"/>
    </location>
</feature>
<feature type="region of interest" description="Disordered" evidence="1">
    <location>
        <begin position="544"/>
        <end position="578"/>
    </location>
</feature>
<dbReference type="OrthoDB" id="5964929at2759"/>
<evidence type="ECO:0000313" key="4">
    <source>
        <dbReference type="Proteomes" id="UP000620104"/>
    </source>
</evidence>
<feature type="domain" description="SAP" evidence="2">
    <location>
        <begin position="12"/>
        <end position="46"/>
    </location>
</feature>
<dbReference type="Proteomes" id="UP000620104">
    <property type="component" value="Unassembled WGS sequence"/>
</dbReference>
<dbReference type="AlphaFoldDB" id="A0A8H3TWB3"/>
<name>A0A8H3TWB3_9TREE</name>
<feature type="region of interest" description="Disordered" evidence="1">
    <location>
        <begin position="214"/>
        <end position="245"/>
    </location>
</feature>
<evidence type="ECO:0000259" key="2">
    <source>
        <dbReference type="PROSITE" id="PS50800"/>
    </source>
</evidence>
<dbReference type="Pfam" id="PF02037">
    <property type="entry name" value="SAP"/>
    <property type="match status" value="1"/>
</dbReference>
<comment type="caution">
    <text evidence="3">The sequence shown here is derived from an EMBL/GenBank/DDBJ whole genome shotgun (WGS) entry which is preliminary data.</text>
</comment>
<accession>A0A8H3TWB3</accession>
<sequence>MSYDILHNDVALKSLKRQQLVQLCKKYGLRASGKNVELISRLQNYGSSLSVEQRQAAEETVDSVADFEGTTGSDSSSDDDDEDSEQHSASQATQHPVMSHLSAQDQPSEMSPNGVSGRTDTWVVLHRESSADQRGPSLAEIEQAGSIASWKSAQNGGSRLVESAGITPISLPRSRTIMSRVGAIKTAGSSLNLRLRNASSSSLESMKRKAAGKSLIDKSHLSSFTSARNLPEQEENTPVNGQEQKMQPPIVGVSARHGHMSHSGAPSTMQMISAKGNADDYGSSDQHADLRQKSFSLLDEVIPHSPPPKPQSVLTPFCKYPIKKSISKRSIPTRPLNGPFSDENLTATDGLKVTANLVNEEEDDRPIPGAFPTPPSKRKEAFVFGSKSAIAGISNEEFSIAGDAVLEEMNKKLRARGIASIGQMPDREEVLQRNTRLTETSRNAFQGRSAPKGRFEAAHAKQFARFVRPTFLLDDNPQTDRPKSKLGFLTASANSVKATVSALQRRLSGGPEMTLQGLPTPRSILSGSRSGLEFVPLLHLSHRSTGQAKEGGLPDVSPMRKSSKFETGRTASKSADQPVTGLSLAYDIHVRRSDSSLALKTASNAVNRLKPMPTPSTNLSGSGKGIMARPGFSASNTIGYEYRRTCRLPPPLPPTATVAPLNLLERSCSKSSQKDLKASEAKPLSTPSVNLPRSHSSTLLRPTASSLARMQATVQPPSLVSGSTQSSTANHQQRLPFKSNVTGTAPARVIPPSPLPSPCKKLMVPKSPHRRAMEKHILNGRTSGMPSAAGGFKTKTSQASLAIGQKRREIEERRRARSRAGVNIY</sequence>
<gene>
    <name evidence="3" type="ORF">NliqN6_4661</name>
</gene>
<protein>
    <recommendedName>
        <fullName evidence="2">SAP domain-containing protein</fullName>
    </recommendedName>
</protein>
<dbReference type="EMBL" id="BLZA01000030">
    <property type="protein sequence ID" value="GHJ88259.1"/>
    <property type="molecule type" value="Genomic_DNA"/>
</dbReference>
<keyword evidence="4" id="KW-1185">Reference proteome</keyword>
<dbReference type="PROSITE" id="PS50800">
    <property type="entry name" value="SAP"/>
    <property type="match status" value="1"/>
</dbReference>
<evidence type="ECO:0000313" key="3">
    <source>
        <dbReference type="EMBL" id="GHJ88259.1"/>
    </source>
</evidence>
<organism evidence="3 4">
    <name type="scientific">Naganishia liquefaciens</name>
    <dbReference type="NCBI Taxonomy" id="104408"/>
    <lineage>
        <taxon>Eukaryota</taxon>
        <taxon>Fungi</taxon>
        <taxon>Dikarya</taxon>
        <taxon>Basidiomycota</taxon>
        <taxon>Agaricomycotina</taxon>
        <taxon>Tremellomycetes</taxon>
        <taxon>Filobasidiales</taxon>
        <taxon>Filobasidiaceae</taxon>
        <taxon>Naganishia</taxon>
    </lineage>
</organism>
<reference evidence="3" key="1">
    <citation type="submission" date="2020-07" db="EMBL/GenBank/DDBJ databases">
        <title>Draft Genome Sequence of a Deep-Sea Yeast, Naganishia (Cryptococcus) liquefaciens strain N6.</title>
        <authorList>
            <person name="Han Y.W."/>
            <person name="Kajitani R."/>
            <person name="Morimoto H."/>
            <person name="Parhat M."/>
            <person name="Tsubouchi H."/>
            <person name="Bakenova O."/>
            <person name="Ogata M."/>
            <person name="Argunhan B."/>
            <person name="Aoki R."/>
            <person name="Kajiwara S."/>
            <person name="Itoh T."/>
            <person name="Iwasaki H."/>
        </authorList>
    </citation>
    <scope>NUCLEOTIDE SEQUENCE</scope>
    <source>
        <strain evidence="3">N6</strain>
    </source>
</reference>
<proteinExistence type="predicted"/>
<evidence type="ECO:0000256" key="1">
    <source>
        <dbReference type="SAM" id="MobiDB-lite"/>
    </source>
</evidence>
<feature type="compositionally biased region" description="Polar residues" evidence="1">
    <location>
        <begin position="685"/>
        <end position="732"/>
    </location>
</feature>
<dbReference type="SMART" id="SM00513">
    <property type="entry name" value="SAP"/>
    <property type="match status" value="1"/>
</dbReference>
<dbReference type="InterPro" id="IPR003034">
    <property type="entry name" value="SAP_dom"/>
</dbReference>
<feature type="region of interest" description="Disordered" evidence="1">
    <location>
        <begin position="670"/>
        <end position="732"/>
    </location>
</feature>
<feature type="compositionally biased region" description="Polar residues" evidence="1">
    <location>
        <begin position="87"/>
        <end position="117"/>
    </location>
</feature>
<feature type="region of interest" description="Disordered" evidence="1">
    <location>
        <begin position="53"/>
        <end position="117"/>
    </location>
</feature>